<sequence>MLTGSFSTFFLPISWTLLSLVCFLLYWVVWIIYARCFHPLAKYPGPFLASISRSWMMIQILRAKSEITQRELHAKLGPIVRIAPNEVAIADPEAIKAIYAVNSGFTKTDFYPPFRPTFARYPDSFTCLDERVHASRRKLVNNLYSMSNIVRAEEGIDSCTEMFMSRMKEFATTGEIIDVSKWAQMYAFDVVGQLFFSRMFGFMKNKSDYRGYIRSLDLLLPILTTSCVLPSYIRPIFLLGVVMMPGVYKALGSLKDIEAAAESCVSERQRLVESSDASEKKDILSSLFDIVRDKGEKVDFGMTEVQVEVYVALFAGSDTTAAAISSILYHLMKNPAAYCKLNAEIDAATKSGLLSTPNVRFNEAMKLPYLVACCKEGMRMHPSVGLTLPRNVPQGGCEIAGEWFTEGTRVGVNAAVVHRDKSIFGPDADFFNPDRWLREEAVNMDRYMFQFGGGSRTCIGKNISLCEIHKLIPQLLRSFDIELTEREWTTHNFWFHKPSNVNVRLTLKKVDD</sequence>
<reference evidence="8" key="1">
    <citation type="journal article" date="2021" name="Nat. Commun.">
        <title>Genetic determinants of endophytism in the Arabidopsis root mycobiome.</title>
        <authorList>
            <person name="Mesny F."/>
            <person name="Miyauchi S."/>
            <person name="Thiergart T."/>
            <person name="Pickel B."/>
            <person name="Atanasova L."/>
            <person name="Karlsson M."/>
            <person name="Huettel B."/>
            <person name="Barry K.W."/>
            <person name="Haridas S."/>
            <person name="Chen C."/>
            <person name="Bauer D."/>
            <person name="Andreopoulos W."/>
            <person name="Pangilinan J."/>
            <person name="LaButti K."/>
            <person name="Riley R."/>
            <person name="Lipzen A."/>
            <person name="Clum A."/>
            <person name="Drula E."/>
            <person name="Henrissat B."/>
            <person name="Kohler A."/>
            <person name="Grigoriev I.V."/>
            <person name="Martin F.M."/>
            <person name="Hacquard S."/>
        </authorList>
    </citation>
    <scope>NUCLEOTIDE SEQUENCE</scope>
    <source>
        <strain evidence="8">MPI-CAGE-AT-0147</strain>
    </source>
</reference>
<dbReference type="SUPFAM" id="SSF48264">
    <property type="entry name" value="Cytochrome P450"/>
    <property type="match status" value="1"/>
</dbReference>
<name>A0A9P9JC34_9HYPO</name>
<evidence type="ECO:0000256" key="7">
    <source>
        <dbReference type="SAM" id="Phobius"/>
    </source>
</evidence>
<dbReference type="GO" id="GO:0005506">
    <property type="term" value="F:iron ion binding"/>
    <property type="evidence" value="ECO:0007669"/>
    <property type="project" value="InterPro"/>
</dbReference>
<keyword evidence="7" id="KW-0472">Membrane</keyword>
<organism evidence="8 9">
    <name type="scientific">Dactylonectria macrodidyma</name>
    <dbReference type="NCBI Taxonomy" id="307937"/>
    <lineage>
        <taxon>Eukaryota</taxon>
        <taxon>Fungi</taxon>
        <taxon>Dikarya</taxon>
        <taxon>Ascomycota</taxon>
        <taxon>Pezizomycotina</taxon>
        <taxon>Sordariomycetes</taxon>
        <taxon>Hypocreomycetidae</taxon>
        <taxon>Hypocreales</taxon>
        <taxon>Nectriaceae</taxon>
        <taxon>Dactylonectria</taxon>
    </lineage>
</organism>
<dbReference type="OrthoDB" id="3934656at2759"/>
<dbReference type="CDD" id="cd11060">
    <property type="entry name" value="CYP57A1-like"/>
    <property type="match status" value="1"/>
</dbReference>
<evidence type="ECO:0000256" key="6">
    <source>
        <dbReference type="RuleBase" id="RU000461"/>
    </source>
</evidence>
<keyword evidence="2 5" id="KW-0349">Heme</keyword>
<comment type="caution">
    <text evidence="8">The sequence shown here is derived from an EMBL/GenBank/DDBJ whole genome shotgun (WGS) entry which is preliminary data.</text>
</comment>
<feature type="transmembrane region" description="Helical" evidence="7">
    <location>
        <begin position="12"/>
        <end position="33"/>
    </location>
</feature>
<dbReference type="FunFam" id="1.10.630.10:FF:000050">
    <property type="entry name" value="Cytochrome P450 monooxygenase"/>
    <property type="match status" value="1"/>
</dbReference>
<keyword evidence="4 5" id="KW-0408">Iron</keyword>
<feature type="transmembrane region" description="Helical" evidence="7">
    <location>
        <begin position="212"/>
        <end position="233"/>
    </location>
</feature>
<keyword evidence="9" id="KW-1185">Reference proteome</keyword>
<dbReference type="InterPro" id="IPR017972">
    <property type="entry name" value="Cyt_P450_CS"/>
</dbReference>
<protein>
    <submittedName>
        <fullName evidence="8">Cytochrome P450</fullName>
    </submittedName>
</protein>
<comment type="similarity">
    <text evidence="6">Belongs to the cytochrome P450 family.</text>
</comment>
<dbReference type="GO" id="GO:0020037">
    <property type="term" value="F:heme binding"/>
    <property type="evidence" value="ECO:0007669"/>
    <property type="project" value="InterPro"/>
</dbReference>
<dbReference type="InterPro" id="IPR050121">
    <property type="entry name" value="Cytochrome_P450_monoxygenase"/>
</dbReference>
<keyword evidence="7" id="KW-1133">Transmembrane helix</keyword>
<keyword evidence="6" id="KW-0560">Oxidoreductase</keyword>
<dbReference type="GO" id="GO:0004497">
    <property type="term" value="F:monooxygenase activity"/>
    <property type="evidence" value="ECO:0007669"/>
    <property type="project" value="UniProtKB-KW"/>
</dbReference>
<dbReference type="PRINTS" id="PR00385">
    <property type="entry name" value="P450"/>
</dbReference>
<gene>
    <name evidence="8" type="ORF">EDB81DRAFT_839474</name>
</gene>
<dbReference type="Gene3D" id="1.10.630.10">
    <property type="entry name" value="Cytochrome P450"/>
    <property type="match status" value="1"/>
</dbReference>
<keyword evidence="7" id="KW-0812">Transmembrane</keyword>
<keyword evidence="3 5" id="KW-0479">Metal-binding</keyword>
<keyword evidence="6" id="KW-0503">Monooxygenase</keyword>
<evidence type="ECO:0000256" key="4">
    <source>
        <dbReference type="ARBA" id="ARBA00023004"/>
    </source>
</evidence>
<dbReference type="PANTHER" id="PTHR24305:SF229">
    <property type="entry name" value="P450, PUTATIVE (EUROFUNG)-RELATED"/>
    <property type="match status" value="1"/>
</dbReference>
<dbReference type="InterPro" id="IPR001128">
    <property type="entry name" value="Cyt_P450"/>
</dbReference>
<dbReference type="InterPro" id="IPR002401">
    <property type="entry name" value="Cyt_P450_E_grp-I"/>
</dbReference>
<dbReference type="InterPro" id="IPR036396">
    <property type="entry name" value="Cyt_P450_sf"/>
</dbReference>
<feature type="binding site" description="axial binding residue" evidence="5">
    <location>
        <position position="458"/>
    </location>
    <ligand>
        <name>heme</name>
        <dbReference type="ChEBI" id="CHEBI:30413"/>
    </ligand>
    <ligandPart>
        <name>Fe</name>
        <dbReference type="ChEBI" id="CHEBI:18248"/>
    </ligandPart>
</feature>
<proteinExistence type="inferred from homology"/>
<evidence type="ECO:0000256" key="2">
    <source>
        <dbReference type="ARBA" id="ARBA00022617"/>
    </source>
</evidence>
<dbReference type="PROSITE" id="PS00086">
    <property type="entry name" value="CYTOCHROME_P450"/>
    <property type="match status" value="1"/>
</dbReference>
<evidence type="ECO:0000256" key="3">
    <source>
        <dbReference type="ARBA" id="ARBA00022723"/>
    </source>
</evidence>
<evidence type="ECO:0000256" key="1">
    <source>
        <dbReference type="ARBA" id="ARBA00001971"/>
    </source>
</evidence>
<evidence type="ECO:0000313" key="8">
    <source>
        <dbReference type="EMBL" id="KAH7161064.1"/>
    </source>
</evidence>
<dbReference type="PANTHER" id="PTHR24305">
    <property type="entry name" value="CYTOCHROME P450"/>
    <property type="match status" value="1"/>
</dbReference>
<dbReference type="PRINTS" id="PR00463">
    <property type="entry name" value="EP450I"/>
</dbReference>
<evidence type="ECO:0000313" key="9">
    <source>
        <dbReference type="Proteomes" id="UP000738349"/>
    </source>
</evidence>
<dbReference type="GO" id="GO:0016705">
    <property type="term" value="F:oxidoreductase activity, acting on paired donors, with incorporation or reduction of molecular oxygen"/>
    <property type="evidence" value="ECO:0007669"/>
    <property type="project" value="InterPro"/>
</dbReference>
<dbReference type="EMBL" id="JAGMUV010000004">
    <property type="protein sequence ID" value="KAH7161064.1"/>
    <property type="molecule type" value="Genomic_DNA"/>
</dbReference>
<accession>A0A9P9JC34</accession>
<evidence type="ECO:0000256" key="5">
    <source>
        <dbReference type="PIRSR" id="PIRSR602401-1"/>
    </source>
</evidence>
<dbReference type="AlphaFoldDB" id="A0A9P9JC34"/>
<comment type="cofactor">
    <cofactor evidence="1 5">
        <name>heme</name>
        <dbReference type="ChEBI" id="CHEBI:30413"/>
    </cofactor>
</comment>
<dbReference type="Pfam" id="PF00067">
    <property type="entry name" value="p450"/>
    <property type="match status" value="1"/>
</dbReference>
<dbReference type="Proteomes" id="UP000738349">
    <property type="component" value="Unassembled WGS sequence"/>
</dbReference>